<dbReference type="InterPro" id="IPR013328">
    <property type="entry name" value="6PGD_dom2"/>
</dbReference>
<dbReference type="Pfam" id="PF02737">
    <property type="entry name" value="3HCDH_N"/>
    <property type="match status" value="1"/>
</dbReference>
<evidence type="ECO:0000256" key="3">
    <source>
        <dbReference type="PIRSR" id="PIRSR000105-2"/>
    </source>
</evidence>
<dbReference type="AlphaFoldDB" id="A0A1W1VNC9"/>
<dbReference type="InterPro" id="IPR006176">
    <property type="entry name" value="3-OHacyl-CoA_DH_NAD-bd"/>
</dbReference>
<dbReference type="Pfam" id="PF00725">
    <property type="entry name" value="3HCDH"/>
    <property type="match status" value="1"/>
</dbReference>
<dbReference type="InterPro" id="IPR036291">
    <property type="entry name" value="NAD(P)-bd_dom_sf"/>
</dbReference>
<feature type="domain" description="3-hydroxyacyl-CoA dehydrogenase NAD binding" evidence="6">
    <location>
        <begin position="26"/>
        <end position="203"/>
    </location>
</feature>
<dbReference type="Gene3D" id="1.10.1040.10">
    <property type="entry name" value="N-(1-d-carboxylethyl)-l-norvaline Dehydrogenase, domain 2"/>
    <property type="match status" value="1"/>
</dbReference>
<feature type="binding site" evidence="3">
    <location>
        <position position="112"/>
    </location>
    <ligand>
        <name>NAD(+)</name>
        <dbReference type="ChEBI" id="CHEBI:57540"/>
    </ligand>
</feature>
<dbReference type="FunFam" id="3.40.50.720:FF:000009">
    <property type="entry name" value="Fatty oxidation complex, alpha subunit"/>
    <property type="match status" value="1"/>
</dbReference>
<dbReference type="InterPro" id="IPR006108">
    <property type="entry name" value="3HC_DH_C"/>
</dbReference>
<feature type="binding site" evidence="3">
    <location>
        <position position="139"/>
    </location>
    <ligand>
        <name>NAD(+)</name>
        <dbReference type="ChEBI" id="CHEBI:57540"/>
    </ligand>
</feature>
<protein>
    <submittedName>
        <fullName evidence="7">3-hydroxybutyryl-CoA dehydrogenase</fullName>
    </submittedName>
</protein>
<dbReference type="GO" id="GO:0006635">
    <property type="term" value="P:fatty acid beta-oxidation"/>
    <property type="evidence" value="ECO:0007669"/>
    <property type="project" value="TreeGrafter"/>
</dbReference>
<evidence type="ECO:0000313" key="7">
    <source>
        <dbReference type="EMBL" id="SMB94740.1"/>
    </source>
</evidence>
<evidence type="ECO:0000259" key="6">
    <source>
        <dbReference type="Pfam" id="PF02737"/>
    </source>
</evidence>
<sequence length="304" mass="32418">MIPSPENTASSAQPAASVSVPQPIKTIAVVGAGTMGLGIAQLCVQHGFPTILFDLNADILAKAEVAIAAGLGKLVEKGKMPSTEREAALARLRPTTDLAIVQADLIIEAVVEKLAVKHELFQNLAAQNAPQTILASNTSSLPITRLAAAVPHPERVVGMHFFNPAPLMPLVEVISGVATAPAVADAVQALAEKLGKQPVRAADAPGFIVNRVARHFYVESLKVVEEQVAPFDVVDELLEATGFRMGPFRLMDLIGVDTNFSVTSAMFEAFHFDPKFRPSRIQQQKVDAGHHGRKTGKGFYDYSS</sequence>
<evidence type="ECO:0000259" key="5">
    <source>
        <dbReference type="Pfam" id="PF00725"/>
    </source>
</evidence>
<feature type="binding site" evidence="3">
    <location>
        <position position="294"/>
    </location>
    <ligand>
        <name>NAD(+)</name>
        <dbReference type="ChEBI" id="CHEBI:57540"/>
    </ligand>
</feature>
<feature type="binding site" evidence="3">
    <location>
        <position position="117"/>
    </location>
    <ligand>
        <name>NAD(+)</name>
        <dbReference type="ChEBI" id="CHEBI:57540"/>
    </ligand>
</feature>
<dbReference type="GO" id="GO:0008691">
    <property type="term" value="F:3-hydroxybutyryl-CoA dehydrogenase activity"/>
    <property type="evidence" value="ECO:0007669"/>
    <property type="project" value="TreeGrafter"/>
</dbReference>
<dbReference type="GO" id="GO:0070403">
    <property type="term" value="F:NAD+ binding"/>
    <property type="evidence" value="ECO:0007669"/>
    <property type="project" value="InterPro"/>
</dbReference>
<keyword evidence="1" id="KW-0560">Oxidoreductase</keyword>
<dbReference type="RefSeq" id="WP_084445263.1">
    <property type="nucleotide sequence ID" value="NZ_FWWW01000067.1"/>
</dbReference>
<gene>
    <name evidence="7" type="ORF">SAMN00120144_2067</name>
</gene>
<dbReference type="Gene3D" id="3.40.50.720">
    <property type="entry name" value="NAD(P)-binding Rossmann-like Domain"/>
    <property type="match status" value="1"/>
</dbReference>
<feature type="site" description="Important for catalytic activity" evidence="2">
    <location>
        <position position="160"/>
    </location>
</feature>
<keyword evidence="8" id="KW-1185">Reference proteome</keyword>
<feature type="region of interest" description="Disordered" evidence="4">
    <location>
        <begin position="283"/>
        <end position="304"/>
    </location>
</feature>
<proteinExistence type="predicted"/>
<dbReference type="InterPro" id="IPR022694">
    <property type="entry name" value="3-OHacyl-CoA_DH"/>
</dbReference>
<dbReference type="PANTHER" id="PTHR48075">
    <property type="entry name" value="3-HYDROXYACYL-COA DEHYDROGENASE FAMILY PROTEIN"/>
    <property type="match status" value="1"/>
</dbReference>
<organism evidence="7 8">
    <name type="scientific">Hymenobacter roseosalivarius DSM 11622</name>
    <dbReference type="NCBI Taxonomy" id="645990"/>
    <lineage>
        <taxon>Bacteria</taxon>
        <taxon>Pseudomonadati</taxon>
        <taxon>Bacteroidota</taxon>
        <taxon>Cytophagia</taxon>
        <taxon>Cytophagales</taxon>
        <taxon>Hymenobacteraceae</taxon>
        <taxon>Hymenobacter</taxon>
    </lineage>
</organism>
<evidence type="ECO:0000256" key="4">
    <source>
        <dbReference type="SAM" id="MobiDB-lite"/>
    </source>
</evidence>
<accession>A0A1W1VNC9</accession>
<dbReference type="InterPro" id="IPR008927">
    <property type="entry name" value="6-PGluconate_DH-like_C_sf"/>
</dbReference>
<dbReference type="OrthoDB" id="9771883at2"/>
<name>A0A1W1VNC9_9BACT</name>
<evidence type="ECO:0000313" key="8">
    <source>
        <dbReference type="Proteomes" id="UP000192266"/>
    </source>
</evidence>
<feature type="domain" description="3-hydroxyacyl-CoA dehydrogenase C-terminal" evidence="5">
    <location>
        <begin position="206"/>
        <end position="302"/>
    </location>
</feature>
<feature type="binding site" evidence="3">
    <location>
        <position position="163"/>
    </location>
    <ligand>
        <name>NAD(+)</name>
        <dbReference type="ChEBI" id="CHEBI:57540"/>
    </ligand>
</feature>
<evidence type="ECO:0000256" key="1">
    <source>
        <dbReference type="ARBA" id="ARBA00023002"/>
    </source>
</evidence>
<dbReference type="PANTHER" id="PTHR48075:SF5">
    <property type="entry name" value="3-HYDROXYBUTYRYL-COA DEHYDROGENASE"/>
    <property type="match status" value="1"/>
</dbReference>
<dbReference type="SUPFAM" id="SSF48179">
    <property type="entry name" value="6-phosphogluconate dehydrogenase C-terminal domain-like"/>
    <property type="match status" value="1"/>
</dbReference>
<dbReference type="Proteomes" id="UP000192266">
    <property type="component" value="Unassembled WGS sequence"/>
</dbReference>
<dbReference type="EMBL" id="FWWW01000067">
    <property type="protein sequence ID" value="SMB94740.1"/>
    <property type="molecule type" value="Genomic_DNA"/>
</dbReference>
<dbReference type="SUPFAM" id="SSF51735">
    <property type="entry name" value="NAD(P)-binding Rossmann-fold domains"/>
    <property type="match status" value="1"/>
</dbReference>
<feature type="binding site" evidence="3">
    <location>
        <position position="54"/>
    </location>
    <ligand>
        <name>NAD(+)</name>
        <dbReference type="ChEBI" id="CHEBI:57540"/>
    </ligand>
</feature>
<keyword evidence="3" id="KW-0520">NAD</keyword>
<dbReference type="STRING" id="645990.SAMN00120144_2067"/>
<reference evidence="7 8" key="1">
    <citation type="submission" date="2017-04" db="EMBL/GenBank/DDBJ databases">
        <authorList>
            <person name="Afonso C.L."/>
            <person name="Miller P.J."/>
            <person name="Scott M.A."/>
            <person name="Spackman E."/>
            <person name="Goraichik I."/>
            <person name="Dimitrov K.M."/>
            <person name="Suarez D.L."/>
            <person name="Swayne D.E."/>
        </authorList>
    </citation>
    <scope>NUCLEOTIDE SEQUENCE [LARGE SCALE GENOMIC DNA]</scope>
    <source>
        <strain evidence="7 8">DSM 11622</strain>
    </source>
</reference>
<dbReference type="PIRSF" id="PIRSF000105">
    <property type="entry name" value="HCDH"/>
    <property type="match status" value="1"/>
</dbReference>
<feature type="binding site" evidence="3">
    <location>
        <begin position="31"/>
        <end position="36"/>
    </location>
    <ligand>
        <name>NAD(+)</name>
        <dbReference type="ChEBI" id="CHEBI:57540"/>
    </ligand>
</feature>
<evidence type="ECO:0000256" key="2">
    <source>
        <dbReference type="PIRSR" id="PIRSR000105-1"/>
    </source>
</evidence>